<evidence type="ECO:0000313" key="21">
    <source>
        <dbReference type="Proteomes" id="UP000001073"/>
    </source>
</evidence>
<evidence type="ECO:0000256" key="5">
    <source>
        <dbReference type="ARBA" id="ARBA00022782"/>
    </source>
</evidence>
<dbReference type="PIRSF" id="PIRSF015596">
    <property type="entry name" value="5_alpha-SR2"/>
    <property type="match status" value="1"/>
</dbReference>
<dbReference type="Proteomes" id="UP000001073">
    <property type="component" value="Chromosome X"/>
</dbReference>
<dbReference type="EC" id="1.3.1.22" evidence="18"/>
<keyword evidence="6" id="KW-0256">Endoplasmic reticulum</keyword>
<comment type="similarity">
    <text evidence="3 18">Belongs to the steroid 5-alpha reductase family.</text>
</comment>
<feature type="domain" description="3-oxo-5-alpha-steroid 4-dehydrogenase C-terminal" evidence="19">
    <location>
        <begin position="110"/>
        <end position="258"/>
    </location>
</feature>
<dbReference type="EMBL" id="ADFV01072313">
    <property type="status" value="NOT_ANNOTATED_CDS"/>
    <property type="molecule type" value="Genomic_DNA"/>
</dbReference>
<keyword evidence="8" id="KW-0521">NADP</keyword>
<dbReference type="InterPro" id="IPR001104">
    <property type="entry name" value="3-oxo-5_a-steroid_4-DH_C"/>
</dbReference>
<keyword evidence="11" id="KW-0560">Oxidoreductase</keyword>
<evidence type="ECO:0000256" key="7">
    <source>
        <dbReference type="ARBA" id="ARBA00022848"/>
    </source>
</evidence>
<name>A0A2I3G1S2_NOMLE</name>
<evidence type="ECO:0000256" key="3">
    <source>
        <dbReference type="ARBA" id="ARBA00007742"/>
    </source>
</evidence>
<evidence type="ECO:0000256" key="9">
    <source>
        <dbReference type="ARBA" id="ARBA00022928"/>
    </source>
</evidence>
<evidence type="ECO:0000256" key="18">
    <source>
        <dbReference type="PIRNR" id="PIRNR015596"/>
    </source>
</evidence>
<proteinExistence type="inferred from homology"/>
<dbReference type="STRING" id="61853.ENSNLEP00000026090"/>
<dbReference type="GO" id="GO:0007548">
    <property type="term" value="P:sex differentiation"/>
    <property type="evidence" value="ECO:0007669"/>
    <property type="project" value="UniProtKB-KW"/>
</dbReference>
<evidence type="ECO:0000256" key="17">
    <source>
        <dbReference type="ARBA" id="ARBA00049397"/>
    </source>
</evidence>
<dbReference type="PANTHER" id="PTHR10556:SF57">
    <property type="entry name" value="3-OXO-5-ALPHA-STEROID 4-DEHYDROGENASE 1"/>
    <property type="match status" value="1"/>
</dbReference>
<dbReference type="Gene3D" id="1.20.120.1630">
    <property type="match status" value="1"/>
</dbReference>
<reference evidence="20" key="2">
    <citation type="submission" date="2025-08" db="UniProtKB">
        <authorList>
            <consortium name="Ensembl"/>
        </authorList>
    </citation>
    <scope>IDENTIFICATION</scope>
</reference>
<dbReference type="GeneTree" id="ENSGT00950000182886"/>
<reference evidence="20" key="3">
    <citation type="submission" date="2025-09" db="UniProtKB">
        <authorList>
            <consortium name="Ensembl"/>
        </authorList>
    </citation>
    <scope>IDENTIFICATION</scope>
</reference>
<keyword evidence="13" id="KW-0472">Membrane</keyword>
<evidence type="ECO:0000313" key="20">
    <source>
        <dbReference type="Ensembl" id="ENSNLEP00000026090.1"/>
    </source>
</evidence>
<comment type="function">
    <text evidence="14 18">Converts testosterone into 5-alpha-dihydrotestosterone and progesterone or corticosterone into their corresponding 5-alpha-3-oxosteroids. It plays a central role in sexual differentiation and androgen physiology.</text>
</comment>
<dbReference type="InterPro" id="IPR039357">
    <property type="entry name" value="SRD5A/TECR"/>
</dbReference>
<evidence type="ECO:0000256" key="2">
    <source>
        <dbReference type="ARBA" id="ARBA00004477"/>
    </source>
</evidence>
<dbReference type="Pfam" id="PF02544">
    <property type="entry name" value="Steroid_dh"/>
    <property type="match status" value="1"/>
</dbReference>
<keyword evidence="9" id="KW-0726">Sexual differentiation</keyword>
<comment type="subcellular location">
    <subcellularLocation>
        <location evidence="2">Endoplasmic reticulum membrane</location>
        <topology evidence="2">Multi-pass membrane protein</topology>
    </subcellularLocation>
    <subcellularLocation>
        <location evidence="1">Microsome membrane</location>
        <topology evidence="1">Multi-pass membrane protein</topology>
    </subcellularLocation>
</comment>
<comment type="catalytic activity">
    <reaction evidence="18">
        <text>a 3-oxo-5alpha-steroid + NADP(+) = a 3-oxo-Delta(4)-steroid + NADPH + H(+)</text>
        <dbReference type="Rhea" id="RHEA:54384"/>
        <dbReference type="ChEBI" id="CHEBI:13601"/>
        <dbReference type="ChEBI" id="CHEBI:15378"/>
        <dbReference type="ChEBI" id="CHEBI:47909"/>
        <dbReference type="ChEBI" id="CHEBI:57783"/>
        <dbReference type="ChEBI" id="CHEBI:58349"/>
        <dbReference type="EC" id="1.3.1.22"/>
    </reaction>
</comment>
<evidence type="ECO:0000256" key="8">
    <source>
        <dbReference type="ARBA" id="ARBA00022857"/>
    </source>
</evidence>
<protein>
    <recommendedName>
        <fullName evidence="18">3-oxo-5-alpha-steroid 4-dehydrogenase</fullName>
        <ecNumber evidence="18">1.3.1.22</ecNumber>
    </recommendedName>
</protein>
<dbReference type="AlphaFoldDB" id="A0A2I3G1S2"/>
<dbReference type="GO" id="GO:0047751">
    <property type="term" value="F:3-oxo-5-alpha-steroid 4-dehydrogenase (NADP+) activity"/>
    <property type="evidence" value="ECO:0007669"/>
    <property type="project" value="UniProtKB-EC"/>
</dbReference>
<accession>A0A2I3G1S2</accession>
<evidence type="ECO:0000256" key="13">
    <source>
        <dbReference type="ARBA" id="ARBA00023136"/>
    </source>
</evidence>
<evidence type="ECO:0000256" key="15">
    <source>
        <dbReference type="ARBA" id="ARBA00048292"/>
    </source>
</evidence>
<keyword evidence="10" id="KW-1133">Transmembrane helix</keyword>
<dbReference type="OMA" id="IASNFHF"/>
<sequence length="258" mass="29531">MLNDELMGLPAGRARLRAVRRGLRAVFERNSQTNSVYGRHAPPSCRLREPAQAAWVVQGLPLLALPLYQYASESTPRLRSAPNCILLAMFFVHYRHRCLIYPLVMRGGKPMPLLACTMAIMFCTCNGYLQSRYLSPCAVYADDWVTDPRFLISFGLWLTGMLINIHSDHILRNLRKTGDTGYKIPRGGLFEYVTAANYFGEIMEWCGHAPASWSVQGAAFAFFTFCSLSGRAKEHHEWYLRKFEEHPKFRKIIIPFLF</sequence>
<keyword evidence="21" id="KW-1185">Reference proteome</keyword>
<keyword evidence="12" id="KW-0443">Lipid metabolism</keyword>
<organism evidence="20 21">
    <name type="scientific">Nomascus leucogenys</name>
    <name type="common">Northern white-cheeked gibbon</name>
    <name type="synonym">Hylobates leucogenys</name>
    <dbReference type="NCBI Taxonomy" id="61853"/>
    <lineage>
        <taxon>Eukaryota</taxon>
        <taxon>Metazoa</taxon>
        <taxon>Chordata</taxon>
        <taxon>Craniata</taxon>
        <taxon>Vertebrata</taxon>
        <taxon>Euteleostomi</taxon>
        <taxon>Mammalia</taxon>
        <taxon>Eutheria</taxon>
        <taxon>Euarchontoglires</taxon>
        <taxon>Primates</taxon>
        <taxon>Haplorrhini</taxon>
        <taxon>Catarrhini</taxon>
        <taxon>Hylobatidae</taxon>
        <taxon>Nomascus</taxon>
    </lineage>
</organism>
<keyword evidence="5" id="KW-0221">Differentiation</keyword>
<dbReference type="Ensembl" id="ENSNLET00000051425.1">
    <property type="protein sequence ID" value="ENSNLEP00000026090.1"/>
    <property type="gene ID" value="ENSNLEG00000032994.1"/>
</dbReference>
<evidence type="ECO:0000256" key="10">
    <source>
        <dbReference type="ARBA" id="ARBA00022989"/>
    </source>
</evidence>
<comment type="catalytic activity">
    <reaction evidence="17">
        <text>17beta-hydroxy-5alpha-androstan-3-one + NADP(+) = testosterone + NADPH + H(+)</text>
        <dbReference type="Rhea" id="RHEA:50820"/>
        <dbReference type="ChEBI" id="CHEBI:15378"/>
        <dbReference type="ChEBI" id="CHEBI:16330"/>
        <dbReference type="ChEBI" id="CHEBI:17347"/>
        <dbReference type="ChEBI" id="CHEBI:57783"/>
        <dbReference type="ChEBI" id="CHEBI:58349"/>
        <dbReference type="EC" id="1.3.1.22"/>
    </reaction>
    <physiologicalReaction direction="right-to-left" evidence="17">
        <dbReference type="Rhea" id="RHEA:50822"/>
    </physiologicalReaction>
</comment>
<dbReference type="GO" id="GO:0030154">
    <property type="term" value="P:cell differentiation"/>
    <property type="evidence" value="ECO:0007669"/>
    <property type="project" value="UniProtKB-KW"/>
</dbReference>
<dbReference type="FunFam" id="1.20.120.1630:FF:000002">
    <property type="entry name" value="Steroid 5 alpha-reductase 1"/>
    <property type="match status" value="1"/>
</dbReference>
<keyword evidence="4" id="KW-0812">Transmembrane</keyword>
<keyword evidence="7" id="KW-0492">Microsome</keyword>
<evidence type="ECO:0000256" key="16">
    <source>
        <dbReference type="ARBA" id="ARBA00049166"/>
    </source>
</evidence>
<evidence type="ECO:0000256" key="4">
    <source>
        <dbReference type="ARBA" id="ARBA00022692"/>
    </source>
</evidence>
<dbReference type="GO" id="GO:0005789">
    <property type="term" value="C:endoplasmic reticulum membrane"/>
    <property type="evidence" value="ECO:0007669"/>
    <property type="project" value="UniProtKB-SubCell"/>
</dbReference>
<dbReference type="InterPro" id="IPR016636">
    <property type="entry name" value="3-oxo-5-alpha-steroid_4-DH"/>
</dbReference>
<evidence type="ECO:0000259" key="19">
    <source>
        <dbReference type="Pfam" id="PF02544"/>
    </source>
</evidence>
<reference evidence="20 21" key="1">
    <citation type="submission" date="2012-10" db="EMBL/GenBank/DDBJ databases">
        <authorList>
            <consortium name="Gibbon Genome Sequencing Consortium"/>
        </authorList>
    </citation>
    <scope>NUCLEOTIDE SEQUENCE [LARGE SCALE GENOMIC DNA]</scope>
</reference>
<comment type="catalytic activity">
    <reaction evidence="15">
        <text>5alpha-pregnane-3,20-dione + NADP(+) = progesterone + NADPH + H(+)</text>
        <dbReference type="Rhea" id="RHEA:21952"/>
        <dbReference type="ChEBI" id="CHEBI:15378"/>
        <dbReference type="ChEBI" id="CHEBI:17026"/>
        <dbReference type="ChEBI" id="CHEBI:28952"/>
        <dbReference type="ChEBI" id="CHEBI:57783"/>
        <dbReference type="ChEBI" id="CHEBI:58349"/>
        <dbReference type="EC" id="1.3.1.22"/>
    </reaction>
    <physiologicalReaction direction="right-to-left" evidence="15">
        <dbReference type="Rhea" id="RHEA:21954"/>
    </physiologicalReaction>
</comment>
<evidence type="ECO:0000256" key="11">
    <source>
        <dbReference type="ARBA" id="ARBA00023002"/>
    </source>
</evidence>
<dbReference type="PROSITE" id="PS50244">
    <property type="entry name" value="S5A_REDUCTASE"/>
    <property type="match status" value="1"/>
</dbReference>
<dbReference type="InParanoid" id="A0A2I3G1S2"/>
<dbReference type="PANTHER" id="PTHR10556">
    <property type="entry name" value="3-OXO-5-ALPHA-STEROID 4-DEHYDROGENASE"/>
    <property type="match status" value="1"/>
</dbReference>
<evidence type="ECO:0000256" key="14">
    <source>
        <dbReference type="ARBA" id="ARBA00037789"/>
    </source>
</evidence>
<evidence type="ECO:0000256" key="1">
    <source>
        <dbReference type="ARBA" id="ARBA00004154"/>
    </source>
</evidence>
<evidence type="ECO:0000256" key="12">
    <source>
        <dbReference type="ARBA" id="ARBA00023098"/>
    </source>
</evidence>
<comment type="catalytic activity">
    <reaction evidence="16">
        <text>androst-4-ene-3,17-dione + NADPH + H(+) = 5alpha-androstan-3,17-dione + NADP(+)</text>
        <dbReference type="Rhea" id="RHEA:50816"/>
        <dbReference type="ChEBI" id="CHEBI:15378"/>
        <dbReference type="ChEBI" id="CHEBI:15994"/>
        <dbReference type="ChEBI" id="CHEBI:16422"/>
        <dbReference type="ChEBI" id="CHEBI:57783"/>
        <dbReference type="ChEBI" id="CHEBI:58349"/>
    </reaction>
    <physiologicalReaction direction="left-to-right" evidence="16">
        <dbReference type="Rhea" id="RHEA:50817"/>
    </physiologicalReaction>
</comment>
<dbReference type="GO" id="GO:0006702">
    <property type="term" value="P:androgen biosynthetic process"/>
    <property type="evidence" value="ECO:0007669"/>
    <property type="project" value="UniProtKB-ARBA"/>
</dbReference>
<evidence type="ECO:0000256" key="6">
    <source>
        <dbReference type="ARBA" id="ARBA00022824"/>
    </source>
</evidence>